<dbReference type="PANTHER" id="PTHR44858:SF1">
    <property type="entry name" value="UDP-N-ACETYLGLUCOSAMINE--PEPTIDE N-ACETYLGLUCOSAMINYLTRANSFERASE SPINDLY-RELATED"/>
    <property type="match status" value="1"/>
</dbReference>
<proteinExistence type="predicted"/>
<keyword evidence="6" id="KW-1185">Reference proteome</keyword>
<comment type="caution">
    <text evidence="5">The sequence shown here is derived from an EMBL/GenBank/DDBJ whole genome shotgun (WGS) entry which is preliminary data.</text>
</comment>
<dbReference type="InterPro" id="IPR011990">
    <property type="entry name" value="TPR-like_helical_dom_sf"/>
</dbReference>
<evidence type="ECO:0000313" key="6">
    <source>
        <dbReference type="Proteomes" id="UP000612362"/>
    </source>
</evidence>
<evidence type="ECO:0000256" key="3">
    <source>
        <dbReference type="PROSITE-ProRule" id="PRU00339"/>
    </source>
</evidence>
<name>A0A8J3I962_9CHLR</name>
<dbReference type="SMART" id="SM00028">
    <property type="entry name" value="TPR"/>
    <property type="match status" value="5"/>
</dbReference>
<evidence type="ECO:0000256" key="4">
    <source>
        <dbReference type="SAM" id="Phobius"/>
    </source>
</evidence>
<dbReference type="Pfam" id="PF13181">
    <property type="entry name" value="TPR_8"/>
    <property type="match status" value="2"/>
</dbReference>
<dbReference type="EMBL" id="BNJF01000005">
    <property type="protein sequence ID" value="GHO49508.1"/>
    <property type="molecule type" value="Genomic_DNA"/>
</dbReference>
<accession>A0A8J3I962</accession>
<dbReference type="PROSITE" id="PS50005">
    <property type="entry name" value="TPR"/>
    <property type="match status" value="2"/>
</dbReference>
<feature type="repeat" description="TPR" evidence="3">
    <location>
        <begin position="213"/>
        <end position="246"/>
    </location>
</feature>
<evidence type="ECO:0008006" key="7">
    <source>
        <dbReference type="Google" id="ProtNLM"/>
    </source>
</evidence>
<dbReference type="PANTHER" id="PTHR44858">
    <property type="entry name" value="TETRATRICOPEPTIDE REPEAT PROTEIN 6"/>
    <property type="match status" value="1"/>
</dbReference>
<evidence type="ECO:0000256" key="1">
    <source>
        <dbReference type="ARBA" id="ARBA00022737"/>
    </source>
</evidence>
<dbReference type="AlphaFoldDB" id="A0A8J3I962"/>
<sequence length="391" mass="44554">MLYLLPDLIAKWLFDLRCYCIVLFLTAPYTIVPYPFCRFHMLTLRALSFAKLDDYQAFLAQVNALFTLGDRNVVRTYVNRAACYMNLHQPAAALADAEEAVRRDPKLVLAYRNRGYAYFLLKDYARALADLEYVFQLKPALVDNVLAIVNIHLASGNYQTAIDLLNERIHASPKQSGYYHQLGYAYLLLHDYRRSIECYQCILSMKVSTDAICRAYNNLGCVYFKLRDLSNARASFEAGLRRDPKHHTLLFSLVEVYIILHIDSQDVPRLLERLESVIANTPKCARSLYDGLAAYWRGDYTDACAQLGYAILEEPFSLTPHLWYCLASAAGKHDDLALKALEHVLEIEERDSVGLIPLRLIVVTNPSFYAAHVQAIVEAIPLLTDEPTYFA</sequence>
<feature type="repeat" description="TPR" evidence="3">
    <location>
        <begin position="108"/>
        <end position="141"/>
    </location>
</feature>
<dbReference type="SUPFAM" id="SSF48452">
    <property type="entry name" value="TPR-like"/>
    <property type="match status" value="2"/>
</dbReference>
<protein>
    <recommendedName>
        <fullName evidence="7">Tetratricopeptide repeat protein</fullName>
    </recommendedName>
</protein>
<dbReference type="InterPro" id="IPR019734">
    <property type="entry name" value="TPR_rpt"/>
</dbReference>
<evidence type="ECO:0000256" key="2">
    <source>
        <dbReference type="ARBA" id="ARBA00022803"/>
    </source>
</evidence>
<keyword evidence="2 3" id="KW-0802">TPR repeat</keyword>
<dbReference type="Gene3D" id="1.25.40.10">
    <property type="entry name" value="Tetratricopeptide repeat domain"/>
    <property type="match status" value="2"/>
</dbReference>
<keyword evidence="4" id="KW-0472">Membrane</keyword>
<feature type="transmembrane region" description="Helical" evidence="4">
    <location>
        <begin position="12"/>
        <end position="32"/>
    </location>
</feature>
<organism evidence="5 6">
    <name type="scientific">Ktedonospora formicarum</name>
    <dbReference type="NCBI Taxonomy" id="2778364"/>
    <lineage>
        <taxon>Bacteria</taxon>
        <taxon>Bacillati</taxon>
        <taxon>Chloroflexota</taxon>
        <taxon>Ktedonobacteria</taxon>
        <taxon>Ktedonobacterales</taxon>
        <taxon>Ktedonobacteraceae</taxon>
        <taxon>Ktedonospora</taxon>
    </lineage>
</organism>
<dbReference type="InterPro" id="IPR050498">
    <property type="entry name" value="Ycf3"/>
</dbReference>
<keyword evidence="1" id="KW-0677">Repeat</keyword>
<reference evidence="5" key="1">
    <citation type="submission" date="2020-10" db="EMBL/GenBank/DDBJ databases">
        <title>Taxonomic study of unclassified bacteria belonging to the class Ktedonobacteria.</title>
        <authorList>
            <person name="Yabe S."/>
            <person name="Wang C.M."/>
            <person name="Zheng Y."/>
            <person name="Sakai Y."/>
            <person name="Cavaletti L."/>
            <person name="Monciardini P."/>
            <person name="Donadio S."/>
        </authorList>
    </citation>
    <scope>NUCLEOTIDE SEQUENCE</scope>
    <source>
        <strain evidence="5">SOSP1-1</strain>
    </source>
</reference>
<keyword evidence="4" id="KW-1133">Transmembrane helix</keyword>
<evidence type="ECO:0000313" key="5">
    <source>
        <dbReference type="EMBL" id="GHO49508.1"/>
    </source>
</evidence>
<dbReference type="Pfam" id="PF14559">
    <property type="entry name" value="TPR_19"/>
    <property type="match status" value="1"/>
</dbReference>
<dbReference type="Proteomes" id="UP000612362">
    <property type="component" value="Unassembled WGS sequence"/>
</dbReference>
<keyword evidence="4" id="KW-0812">Transmembrane</keyword>
<gene>
    <name evidence="5" type="ORF">KSX_76710</name>
</gene>